<organism evidence="2 3">
    <name type="scientific">Fructilactobacillus sanfranciscensis (strain TMW 1.1304)</name>
    <name type="common">Lactobacillus sanfranciscensis</name>
    <dbReference type="NCBI Taxonomy" id="714313"/>
    <lineage>
        <taxon>Bacteria</taxon>
        <taxon>Bacillati</taxon>
        <taxon>Bacillota</taxon>
        <taxon>Bacilli</taxon>
        <taxon>Lactobacillales</taxon>
        <taxon>Lactobacillaceae</taxon>
        <taxon>Fructilactobacillus</taxon>
    </lineage>
</organism>
<dbReference type="AlphaFoldDB" id="G2KWK3"/>
<reference evidence="2 3" key="1">
    <citation type="journal article" date="2011" name="Microb. Cell Fact.">
        <title>Genomic analysis reveals Lactobacillus sanfranciscensis as stable element in traditional sourdoughs.</title>
        <authorList>
            <person name="Vogel R.F."/>
            <person name="Pavlovic M."/>
            <person name="Ehrmann M.A."/>
            <person name="Wiezer A."/>
            <person name="Liesegang H."/>
            <person name="Offschanka S."/>
            <person name="Voget S."/>
            <person name="Angelov A."/>
            <person name="Bocker G."/>
            <person name="Liebl W."/>
        </authorList>
    </citation>
    <scope>NUCLEOTIDE SEQUENCE [LARGE SCALE GENOMIC DNA]</scope>
    <source>
        <strain evidence="2 3">TMW 1.1304</strain>
    </source>
</reference>
<evidence type="ECO:0000256" key="1">
    <source>
        <dbReference type="SAM" id="Phobius"/>
    </source>
</evidence>
<sequence>MRLRFKIWSVVTILEIITYGLLSVMIFMRSVTNSSNQNDNLVYINWFLCILFCNPVNLVHNYETQQAKISKQKAVKILTAF</sequence>
<name>G2KWK3_FRUST</name>
<dbReference type="HOGENOM" id="CLU_2569567_0_0_9"/>
<feature type="transmembrane region" description="Helical" evidence="1">
    <location>
        <begin position="40"/>
        <end position="59"/>
    </location>
</feature>
<dbReference type="EMBL" id="CP002461">
    <property type="protein sequence ID" value="AEN99528.1"/>
    <property type="molecule type" value="Genomic_DNA"/>
</dbReference>
<gene>
    <name evidence="2" type="ordered locus">LSA_11400</name>
</gene>
<keyword evidence="3" id="KW-1185">Reference proteome</keyword>
<protein>
    <submittedName>
        <fullName evidence="2">Uncharacterized protein</fullName>
    </submittedName>
</protein>
<accession>G2KWK3</accession>
<keyword evidence="1" id="KW-0472">Membrane</keyword>
<keyword evidence="1" id="KW-1133">Transmembrane helix</keyword>
<evidence type="ECO:0000313" key="2">
    <source>
        <dbReference type="EMBL" id="AEN99528.1"/>
    </source>
</evidence>
<evidence type="ECO:0000313" key="3">
    <source>
        <dbReference type="Proteomes" id="UP000001285"/>
    </source>
</evidence>
<keyword evidence="1" id="KW-0812">Transmembrane</keyword>
<dbReference type="KEGG" id="lsn:LSA_11400"/>
<dbReference type="STRING" id="714313.LSA_11400"/>
<feature type="transmembrane region" description="Helical" evidence="1">
    <location>
        <begin position="7"/>
        <end position="28"/>
    </location>
</feature>
<dbReference type="Proteomes" id="UP000001285">
    <property type="component" value="Chromosome"/>
</dbReference>
<proteinExistence type="predicted"/>